<dbReference type="PANTHER" id="PTHR34216">
    <property type="match status" value="1"/>
</dbReference>
<evidence type="ECO:0000259" key="3">
    <source>
        <dbReference type="PROSITE" id="PS51677"/>
    </source>
</evidence>
<dbReference type="EMBL" id="VJXR01000075">
    <property type="protein sequence ID" value="TRW43571.1"/>
    <property type="molecule type" value="Genomic_DNA"/>
</dbReference>
<dbReference type="GO" id="GO:0005576">
    <property type="term" value="C:extracellular region"/>
    <property type="evidence" value="ECO:0007669"/>
    <property type="project" value="UniProtKB-SubCell"/>
</dbReference>
<organism evidence="4 5">
    <name type="scientific">Georgenia yuyongxinii</name>
    <dbReference type="NCBI Taxonomy" id="2589797"/>
    <lineage>
        <taxon>Bacteria</taxon>
        <taxon>Bacillati</taxon>
        <taxon>Actinomycetota</taxon>
        <taxon>Actinomycetes</taxon>
        <taxon>Micrococcales</taxon>
        <taxon>Bogoriellaceae</taxon>
        <taxon>Georgenia</taxon>
    </lineage>
</organism>
<keyword evidence="5" id="KW-1185">Reference proteome</keyword>
<feature type="domain" description="NodB homology" evidence="3">
    <location>
        <begin position="46"/>
        <end position="222"/>
    </location>
</feature>
<dbReference type="Proteomes" id="UP000318693">
    <property type="component" value="Unassembled WGS sequence"/>
</dbReference>
<dbReference type="SUPFAM" id="SSF88713">
    <property type="entry name" value="Glycoside hydrolase/deacetylase"/>
    <property type="match status" value="1"/>
</dbReference>
<name>A0A552WLC2_9MICO</name>
<dbReference type="AlphaFoldDB" id="A0A552WLC2"/>
<comment type="caution">
    <text evidence="4">The sequence shown here is derived from an EMBL/GenBank/DDBJ whole genome shotgun (WGS) entry which is preliminary data.</text>
</comment>
<dbReference type="GO" id="GO:0016810">
    <property type="term" value="F:hydrolase activity, acting on carbon-nitrogen (but not peptide) bonds"/>
    <property type="evidence" value="ECO:0007669"/>
    <property type="project" value="InterPro"/>
</dbReference>
<comment type="subcellular location">
    <subcellularLocation>
        <location evidence="1">Secreted</location>
    </subcellularLocation>
</comment>
<accession>A0A552WLC2</accession>
<proteinExistence type="predicted"/>
<evidence type="ECO:0000313" key="4">
    <source>
        <dbReference type="EMBL" id="TRW43571.1"/>
    </source>
</evidence>
<dbReference type="GO" id="GO:0005975">
    <property type="term" value="P:carbohydrate metabolic process"/>
    <property type="evidence" value="ECO:0007669"/>
    <property type="project" value="InterPro"/>
</dbReference>
<dbReference type="PANTHER" id="PTHR34216:SF3">
    <property type="entry name" value="POLY-BETA-1,6-N-ACETYL-D-GLUCOSAMINE N-DEACETYLASE"/>
    <property type="match status" value="1"/>
</dbReference>
<sequence length="222" mass="25148">MENTALTNLCFHGIGRLEREREPGESAYWTSRETYRRILDLVVDRDDVRISFDDGNASDVQIGLPELTNRGLLAIFFPIADRLGESGSLGRDDLQELRLRGMTIGSHGMRHRSWRHLTSDSREDEFDRARAQIAEAAGTEVTTAACPLGAYDRSVLVALWRRGYRSVHTSDRARARRDAWLQPRYSVRASDGVDDIRALVEHPPPMQHRLKAGARILAKSLR</sequence>
<dbReference type="InterPro" id="IPR011330">
    <property type="entry name" value="Glyco_hydro/deAcase_b/a-brl"/>
</dbReference>
<protein>
    <submittedName>
        <fullName evidence="4">Polysaccharide deacetylase family protein</fullName>
    </submittedName>
</protein>
<dbReference type="PROSITE" id="PS51677">
    <property type="entry name" value="NODB"/>
    <property type="match status" value="1"/>
</dbReference>
<gene>
    <name evidence="4" type="ORF">FJ693_17100</name>
</gene>
<evidence type="ECO:0000256" key="1">
    <source>
        <dbReference type="ARBA" id="ARBA00004613"/>
    </source>
</evidence>
<keyword evidence="2" id="KW-0732">Signal</keyword>
<dbReference type="CDD" id="cd10918">
    <property type="entry name" value="CE4_NodB_like_5s_6s"/>
    <property type="match status" value="1"/>
</dbReference>
<dbReference type="InterPro" id="IPR002509">
    <property type="entry name" value="NODB_dom"/>
</dbReference>
<dbReference type="InterPro" id="IPR051398">
    <property type="entry name" value="Polysacch_Deacetylase"/>
</dbReference>
<reference evidence="4 5" key="1">
    <citation type="submission" date="2019-07" db="EMBL/GenBank/DDBJ databases">
        <title>Georgenia wutianyii sp. nov. and Georgenia *** sp. nov. isolated from plateau pika (Ochotona curzoniae) in the Qinghai-Tibet plateau of China.</title>
        <authorList>
            <person name="Tian Z."/>
        </authorList>
    </citation>
    <scope>NUCLEOTIDE SEQUENCE [LARGE SCALE GENOMIC DNA]</scope>
    <source>
        <strain evidence="4 5">Z446</strain>
    </source>
</reference>
<evidence type="ECO:0000256" key="2">
    <source>
        <dbReference type="ARBA" id="ARBA00022729"/>
    </source>
</evidence>
<dbReference type="Pfam" id="PF01522">
    <property type="entry name" value="Polysacc_deac_1"/>
    <property type="match status" value="1"/>
</dbReference>
<evidence type="ECO:0000313" key="5">
    <source>
        <dbReference type="Proteomes" id="UP000318693"/>
    </source>
</evidence>
<dbReference type="RefSeq" id="WP_143419672.1">
    <property type="nucleotide sequence ID" value="NZ_VJXR01000075.1"/>
</dbReference>
<dbReference type="Gene3D" id="3.20.20.370">
    <property type="entry name" value="Glycoside hydrolase/deacetylase"/>
    <property type="match status" value="1"/>
</dbReference>